<dbReference type="SUPFAM" id="SSF51695">
    <property type="entry name" value="PLC-like phosphodiesterases"/>
    <property type="match status" value="1"/>
</dbReference>
<name>A0AAW0Z480_9TREE</name>
<reference evidence="3 4" key="1">
    <citation type="journal article" date="2024" name="bioRxiv">
        <title>Comparative genomics of Cryptococcus and Kwoniella reveals pathogenesis evolution and contrasting karyotype dynamics via intercentromeric recombination or chromosome fusion.</title>
        <authorList>
            <person name="Coelho M.A."/>
            <person name="David-Palma M."/>
            <person name="Shea T."/>
            <person name="Bowers K."/>
            <person name="McGinley-Smith S."/>
            <person name="Mohammad A.W."/>
            <person name="Gnirke A."/>
            <person name="Yurkov A.M."/>
            <person name="Nowrousian M."/>
            <person name="Sun S."/>
            <person name="Cuomo C.A."/>
            <person name="Heitman J."/>
        </authorList>
    </citation>
    <scope>NUCLEOTIDE SEQUENCE [LARGE SCALE GENOMIC DNA]</scope>
    <source>
        <strain evidence="3 4">CBS 13917</strain>
    </source>
</reference>
<dbReference type="SMART" id="SM00148">
    <property type="entry name" value="PLCXc"/>
    <property type="match status" value="1"/>
</dbReference>
<dbReference type="CDD" id="cd08586">
    <property type="entry name" value="PI-PLCc_BcPLC_like"/>
    <property type="match status" value="1"/>
</dbReference>
<dbReference type="InterPro" id="IPR000909">
    <property type="entry name" value="PLipase_C_PInositol-sp_X_dom"/>
</dbReference>
<evidence type="ECO:0000313" key="4">
    <source>
        <dbReference type="Proteomes" id="UP001388673"/>
    </source>
</evidence>
<comment type="caution">
    <text evidence="3">The sequence shown here is derived from an EMBL/GenBank/DDBJ whole genome shotgun (WGS) entry which is preliminary data.</text>
</comment>
<dbReference type="GeneID" id="92178158"/>
<proteinExistence type="predicted"/>
<dbReference type="Proteomes" id="UP001388673">
    <property type="component" value="Unassembled WGS sequence"/>
</dbReference>
<dbReference type="InterPro" id="IPR051057">
    <property type="entry name" value="PI-PLC_domain"/>
</dbReference>
<evidence type="ECO:0000313" key="3">
    <source>
        <dbReference type="EMBL" id="KAK8865752.1"/>
    </source>
</evidence>
<dbReference type="EMBL" id="JBCAWK010000002">
    <property type="protein sequence ID" value="KAK8865752.1"/>
    <property type="molecule type" value="Genomic_DNA"/>
</dbReference>
<dbReference type="PROSITE" id="PS50007">
    <property type="entry name" value="PIPLC_X_DOMAIN"/>
    <property type="match status" value="1"/>
</dbReference>
<sequence>MQVVTNGVHLLSASTASSSSSQHRSIPLHSTSTGRNHLDVGDVAPKDGLRLSFCSASDDKLIGDVDVPLRAGRRLRTRGWERLHVDAASRGAFCVYRLWRKDQHTTIDTVFLFLQPDTANFLSYIPDDTPLGNLTLPGTHESCALYGFPISQCQQPSTPIGQQLLDGIRFLDVRLRVVGDELLMYHGPRPQRSSLTSLLSVLHAFLTAHPTETLILCLKQETPPFHPQFSSLVYKAFKPYIGDFWFLKERIPALGEVRGKGMLMTRFDRDGSPVDKMEDEWAEGMGIHPSTWPDSRRDGFEWDCNGTTVRTQDWYRVKTFLSIPEKYEAIINHLTPTLTPPISPHPPFTLSFTSASYFPLSFPTVIAKGLGFPSWGFGVEGINSRLCRWLLECMAAGEGKRVRGCLPIDFYRQCAGDEGLAGMLVQMNFVEW</sequence>
<dbReference type="PANTHER" id="PTHR13593">
    <property type="match status" value="1"/>
</dbReference>
<protein>
    <recommendedName>
        <fullName evidence="2">Phosphatidylinositol-specific phospholipase C X domain-containing protein</fullName>
    </recommendedName>
</protein>
<gene>
    <name evidence="3" type="ORF">IAR55_000899</name>
</gene>
<dbReference type="AlphaFoldDB" id="A0AAW0Z480"/>
<keyword evidence="4" id="KW-1185">Reference proteome</keyword>
<dbReference type="GO" id="GO:0008081">
    <property type="term" value="F:phosphoric diester hydrolase activity"/>
    <property type="evidence" value="ECO:0007669"/>
    <property type="project" value="InterPro"/>
</dbReference>
<feature type="domain" description="Phosphatidylinositol-specific phospholipase C X" evidence="2">
    <location>
        <begin position="127"/>
        <end position="266"/>
    </location>
</feature>
<dbReference type="InterPro" id="IPR017946">
    <property type="entry name" value="PLC-like_Pdiesterase_TIM-brl"/>
</dbReference>
<accession>A0AAW0Z480</accession>
<feature type="compositionally biased region" description="Polar residues" evidence="1">
    <location>
        <begin position="22"/>
        <end position="35"/>
    </location>
</feature>
<feature type="region of interest" description="Disordered" evidence="1">
    <location>
        <begin position="14"/>
        <end position="39"/>
    </location>
</feature>
<dbReference type="KEGG" id="kne:92178158"/>
<dbReference type="RefSeq" id="XP_066805231.1">
    <property type="nucleotide sequence ID" value="XM_066944030.1"/>
</dbReference>
<organism evidence="3 4">
    <name type="scientific">Kwoniella newhampshirensis</name>
    <dbReference type="NCBI Taxonomy" id="1651941"/>
    <lineage>
        <taxon>Eukaryota</taxon>
        <taxon>Fungi</taxon>
        <taxon>Dikarya</taxon>
        <taxon>Basidiomycota</taxon>
        <taxon>Agaricomycotina</taxon>
        <taxon>Tremellomycetes</taxon>
        <taxon>Tremellales</taxon>
        <taxon>Cryptococcaceae</taxon>
        <taxon>Kwoniella</taxon>
    </lineage>
</organism>
<evidence type="ECO:0000259" key="2">
    <source>
        <dbReference type="SMART" id="SM00148"/>
    </source>
</evidence>
<dbReference type="Gene3D" id="3.20.20.190">
    <property type="entry name" value="Phosphatidylinositol (PI) phosphodiesterase"/>
    <property type="match status" value="1"/>
</dbReference>
<dbReference type="PANTHER" id="PTHR13593:SF113">
    <property type="entry name" value="SI:DKEY-266F7.9"/>
    <property type="match status" value="1"/>
</dbReference>
<dbReference type="GO" id="GO:0006629">
    <property type="term" value="P:lipid metabolic process"/>
    <property type="evidence" value="ECO:0007669"/>
    <property type="project" value="InterPro"/>
</dbReference>
<evidence type="ECO:0000256" key="1">
    <source>
        <dbReference type="SAM" id="MobiDB-lite"/>
    </source>
</evidence>